<proteinExistence type="predicted"/>
<dbReference type="EMBL" id="JAKOGI010000019">
    <property type="protein sequence ID" value="KAJ8449741.1"/>
    <property type="molecule type" value="Genomic_DNA"/>
</dbReference>
<evidence type="ECO:0000313" key="3">
    <source>
        <dbReference type="Proteomes" id="UP001153076"/>
    </source>
</evidence>
<dbReference type="AlphaFoldDB" id="A0A9Q1KRW5"/>
<keyword evidence="3" id="KW-1185">Reference proteome</keyword>
<comment type="caution">
    <text evidence="2">The sequence shown here is derived from an EMBL/GenBank/DDBJ whole genome shotgun (WGS) entry which is preliminary data.</text>
</comment>
<dbReference type="Gene3D" id="3.20.20.80">
    <property type="entry name" value="Glycosidases"/>
    <property type="match status" value="1"/>
</dbReference>
<name>A0A9Q1KRW5_9CARY</name>
<feature type="region of interest" description="Disordered" evidence="1">
    <location>
        <begin position="135"/>
        <end position="169"/>
    </location>
</feature>
<accession>A0A9Q1KRW5</accession>
<protein>
    <submittedName>
        <fullName evidence="2">Uncharacterized protein</fullName>
    </submittedName>
</protein>
<gene>
    <name evidence="2" type="ORF">Cgig2_001397</name>
</gene>
<organism evidence="2 3">
    <name type="scientific">Carnegiea gigantea</name>
    <dbReference type="NCBI Taxonomy" id="171969"/>
    <lineage>
        <taxon>Eukaryota</taxon>
        <taxon>Viridiplantae</taxon>
        <taxon>Streptophyta</taxon>
        <taxon>Embryophyta</taxon>
        <taxon>Tracheophyta</taxon>
        <taxon>Spermatophyta</taxon>
        <taxon>Magnoliopsida</taxon>
        <taxon>eudicotyledons</taxon>
        <taxon>Gunneridae</taxon>
        <taxon>Pentapetalae</taxon>
        <taxon>Caryophyllales</taxon>
        <taxon>Cactineae</taxon>
        <taxon>Cactaceae</taxon>
        <taxon>Cactoideae</taxon>
        <taxon>Echinocereeae</taxon>
        <taxon>Carnegiea</taxon>
    </lineage>
</organism>
<dbReference type="OrthoDB" id="6123450at2759"/>
<evidence type="ECO:0000256" key="1">
    <source>
        <dbReference type="SAM" id="MobiDB-lite"/>
    </source>
</evidence>
<dbReference type="PANTHER" id="PTHR32518:SF3">
    <property type="entry name" value="4-ALPHA-GLUCANOTRANSFERASE"/>
    <property type="match status" value="1"/>
</dbReference>
<reference evidence="2" key="1">
    <citation type="submission" date="2022-04" db="EMBL/GenBank/DDBJ databases">
        <title>Carnegiea gigantea Genome sequencing and assembly v2.</title>
        <authorList>
            <person name="Copetti D."/>
            <person name="Sanderson M.J."/>
            <person name="Burquez A."/>
            <person name="Wojciechowski M.F."/>
        </authorList>
    </citation>
    <scope>NUCLEOTIDE SEQUENCE</scope>
    <source>
        <strain evidence="2">SGP5-SGP5p</strain>
        <tissue evidence="2">Aerial part</tissue>
    </source>
</reference>
<dbReference type="Proteomes" id="UP001153076">
    <property type="component" value="Unassembled WGS sequence"/>
</dbReference>
<sequence>MCFRYVLHHVMTVRLCVPDGKKMKGEDVDSLHVVGTKKLPPSKCIPEVAHFIIRQHVEAPSMWAIFPLQDLLALKEEDAKRPAAEETINDSLQSEALLEILYVLPPILCVHVTLETLLKDKELKKTIRGLVRGSGRSCPLDGQETGSTPAPAATNKGTDQGDQEQPVLA</sequence>
<dbReference type="PANTHER" id="PTHR32518">
    <property type="match status" value="1"/>
</dbReference>
<evidence type="ECO:0000313" key="2">
    <source>
        <dbReference type="EMBL" id="KAJ8449741.1"/>
    </source>
</evidence>